<dbReference type="InterPro" id="IPR038750">
    <property type="entry name" value="YczE/YyaS-like"/>
</dbReference>
<reference evidence="2 3" key="1">
    <citation type="submission" date="2020-07" db="EMBL/GenBank/DDBJ databases">
        <title>Alkalicella. sp. LB2 genome.</title>
        <authorList>
            <person name="Postec A."/>
            <person name="Quemeneur M."/>
        </authorList>
    </citation>
    <scope>NUCLEOTIDE SEQUENCE [LARGE SCALE GENOMIC DNA]</scope>
    <source>
        <strain evidence="2 3">LB2</strain>
    </source>
</reference>
<dbReference type="Proteomes" id="UP000516160">
    <property type="component" value="Chromosome"/>
</dbReference>
<gene>
    <name evidence="2" type="ORF">HYG86_03615</name>
</gene>
<evidence type="ECO:0000256" key="1">
    <source>
        <dbReference type="SAM" id="Phobius"/>
    </source>
</evidence>
<keyword evidence="1" id="KW-0812">Transmembrane</keyword>
<accession>A0A7G9W5F8</accession>
<organism evidence="2 3">
    <name type="scientific">Alkalicella caledoniensis</name>
    <dbReference type="NCBI Taxonomy" id="2731377"/>
    <lineage>
        <taxon>Bacteria</taxon>
        <taxon>Bacillati</taxon>
        <taxon>Bacillota</taxon>
        <taxon>Clostridia</taxon>
        <taxon>Eubacteriales</taxon>
        <taxon>Proteinivoracaceae</taxon>
        <taxon>Alkalicella</taxon>
    </lineage>
</organism>
<feature type="transmembrane region" description="Helical" evidence="1">
    <location>
        <begin position="178"/>
        <end position="198"/>
    </location>
</feature>
<keyword evidence="1" id="KW-1133">Transmembrane helix</keyword>
<keyword evidence="3" id="KW-1185">Reference proteome</keyword>
<dbReference type="PANTHER" id="PTHR40078">
    <property type="entry name" value="INTEGRAL MEMBRANE PROTEIN-RELATED"/>
    <property type="match status" value="1"/>
</dbReference>
<dbReference type="AlphaFoldDB" id="A0A7G9W5F8"/>
<proteinExistence type="predicted"/>
<feature type="transmembrane region" description="Helical" evidence="1">
    <location>
        <begin position="77"/>
        <end position="96"/>
    </location>
</feature>
<dbReference type="EMBL" id="CP058559">
    <property type="protein sequence ID" value="QNO13920.1"/>
    <property type="molecule type" value="Genomic_DNA"/>
</dbReference>
<name>A0A7G9W5F8_ALKCA</name>
<keyword evidence="1" id="KW-0472">Membrane</keyword>
<evidence type="ECO:0000313" key="2">
    <source>
        <dbReference type="EMBL" id="QNO13920.1"/>
    </source>
</evidence>
<dbReference type="KEGG" id="acae:HYG86_03615"/>
<feature type="transmembrane region" description="Helical" evidence="1">
    <location>
        <begin position="108"/>
        <end position="130"/>
    </location>
</feature>
<evidence type="ECO:0000313" key="3">
    <source>
        <dbReference type="Proteomes" id="UP000516160"/>
    </source>
</evidence>
<protein>
    <submittedName>
        <fullName evidence="2">Membrane protein</fullName>
    </submittedName>
</protein>
<dbReference type="Pfam" id="PF19700">
    <property type="entry name" value="DUF6198"/>
    <property type="match status" value="1"/>
</dbReference>
<feature type="transmembrane region" description="Helical" evidence="1">
    <location>
        <begin position="51"/>
        <end position="70"/>
    </location>
</feature>
<dbReference type="RefSeq" id="WP_213167584.1">
    <property type="nucleotide sequence ID" value="NZ_CP058559.1"/>
</dbReference>
<dbReference type="PANTHER" id="PTHR40078:SF1">
    <property type="entry name" value="INTEGRAL MEMBRANE PROTEIN"/>
    <property type="match status" value="1"/>
</dbReference>
<feature type="transmembrane region" description="Helical" evidence="1">
    <location>
        <begin position="12"/>
        <end position="31"/>
    </location>
</feature>
<sequence length="221" mass="24311">MLRDFKTQTISKLPNLFFGFFLCSFGITMMYKARDLGLGPWDVFHTGVMNFVPLTFGQISQLAGFIVILLSMFLGIMPGLGTLLNMIFVGLFIDLIDHSPLLFTPGTFWGKLIMLQTGVWILSLGIFFYLKSGLGAGPRDGLMLGLVRRLNLKVATVKTTIEVLILVLGALLGGKVGLGTVVVALSMGYAIQVVFKIGKYDVKTVNHRTLKDEFVLLRKTA</sequence>
<feature type="transmembrane region" description="Helical" evidence="1">
    <location>
        <begin position="150"/>
        <end position="172"/>
    </location>
</feature>